<dbReference type="Pfam" id="PF01569">
    <property type="entry name" value="PAP2"/>
    <property type="match status" value="1"/>
</dbReference>
<comment type="caution">
    <text evidence="3">The sequence shown here is derived from an EMBL/GenBank/DDBJ whole genome shotgun (WGS) entry which is preliminary data.</text>
</comment>
<dbReference type="InterPro" id="IPR000326">
    <property type="entry name" value="PAP2/HPO"/>
</dbReference>
<evidence type="ECO:0000256" key="1">
    <source>
        <dbReference type="SAM" id="SignalP"/>
    </source>
</evidence>
<dbReference type="AlphaFoldDB" id="A0A6B0TUN1"/>
<proteinExistence type="predicted"/>
<sequence>MLSRLAPLSVMCLLVLTCLLAPTRASADADRMERIGDTLQIALPVTAAFCSFGKSAFKDFAGRFVLNMGLVHGSKNLLGEAQINKRPNGGDKGFPSGHTAASMQGAAYLARECVRSNPWAQATLFGAAMFVGGSRIEAGKHFLFQVIWGGLVGFMADRAFRGTFGSALGSMVRRRRRRLLALVRGRAGDEAQVDGPIQPT</sequence>
<feature type="chain" id="PRO_5025548239" evidence="1">
    <location>
        <begin position="28"/>
        <end position="200"/>
    </location>
</feature>
<organism evidence="3 4">
    <name type="scientific">Oceanomicrobium pacificus</name>
    <dbReference type="NCBI Taxonomy" id="2692916"/>
    <lineage>
        <taxon>Bacteria</taxon>
        <taxon>Pseudomonadati</taxon>
        <taxon>Pseudomonadota</taxon>
        <taxon>Alphaproteobacteria</taxon>
        <taxon>Rhodobacterales</taxon>
        <taxon>Paracoccaceae</taxon>
        <taxon>Oceanomicrobium</taxon>
    </lineage>
</organism>
<reference evidence="3 4" key="1">
    <citation type="submission" date="2019-12" db="EMBL/GenBank/DDBJ databases">
        <title>Strain KN286 was isolated from seawater, which was collected from Caroline Seamount in the tropical western Pacific.</title>
        <authorList>
            <person name="Wang Q."/>
        </authorList>
    </citation>
    <scope>NUCLEOTIDE SEQUENCE [LARGE SCALE GENOMIC DNA]</scope>
    <source>
        <strain evidence="3 4">KN286</strain>
    </source>
</reference>
<dbReference type="InterPro" id="IPR036938">
    <property type="entry name" value="PAP2/HPO_sf"/>
</dbReference>
<dbReference type="Proteomes" id="UP000436016">
    <property type="component" value="Unassembled WGS sequence"/>
</dbReference>
<dbReference type="EMBL" id="WUWG01000001">
    <property type="protein sequence ID" value="MXU64952.1"/>
    <property type="molecule type" value="Genomic_DNA"/>
</dbReference>
<keyword evidence="1" id="KW-0732">Signal</keyword>
<feature type="domain" description="Phosphatidic acid phosphatase type 2/haloperoxidase" evidence="2">
    <location>
        <begin position="81"/>
        <end position="157"/>
    </location>
</feature>
<evidence type="ECO:0000313" key="4">
    <source>
        <dbReference type="Proteomes" id="UP000436016"/>
    </source>
</evidence>
<evidence type="ECO:0000313" key="3">
    <source>
        <dbReference type="EMBL" id="MXU64952.1"/>
    </source>
</evidence>
<keyword evidence="4" id="KW-1185">Reference proteome</keyword>
<name>A0A6B0TUN1_9RHOB</name>
<feature type="signal peptide" evidence="1">
    <location>
        <begin position="1"/>
        <end position="27"/>
    </location>
</feature>
<evidence type="ECO:0000259" key="2">
    <source>
        <dbReference type="Pfam" id="PF01569"/>
    </source>
</evidence>
<dbReference type="Gene3D" id="1.20.144.10">
    <property type="entry name" value="Phosphatidic acid phosphatase type 2/haloperoxidase"/>
    <property type="match status" value="1"/>
</dbReference>
<gene>
    <name evidence="3" type="ORF">GSH16_05805</name>
</gene>
<protein>
    <submittedName>
        <fullName evidence="3">Phosphatase PAP2 family protein</fullName>
    </submittedName>
</protein>
<accession>A0A6B0TUN1</accession>
<dbReference type="RefSeq" id="WP_160852791.1">
    <property type="nucleotide sequence ID" value="NZ_WUWG01000001.1"/>
</dbReference>
<dbReference type="SUPFAM" id="SSF48317">
    <property type="entry name" value="Acid phosphatase/Vanadium-dependent haloperoxidase"/>
    <property type="match status" value="1"/>
</dbReference>